<feature type="binding site" description="covalent" evidence="8">
    <location>
        <position position="135"/>
    </location>
    <ligand>
        <name>heme c</name>
        <dbReference type="ChEBI" id="CHEBI:61717"/>
        <label>2</label>
    </ligand>
</feature>
<comment type="caution">
    <text evidence="12">The sequence shown here is derived from an EMBL/GenBank/DDBJ whole genome shotgun (WGS) entry which is preliminary data.</text>
</comment>
<evidence type="ECO:0000313" key="13">
    <source>
        <dbReference type="Proteomes" id="UP000294772"/>
    </source>
</evidence>
<feature type="binding site" description="axial binding residue" evidence="9">
    <location>
        <position position="83"/>
    </location>
    <ligand>
        <name>heme c</name>
        <dbReference type="ChEBI" id="CHEBI:61717"/>
        <label>1</label>
    </ligand>
    <ligandPart>
        <name>Fe</name>
        <dbReference type="ChEBI" id="CHEBI:18248"/>
    </ligandPart>
</feature>
<keyword evidence="4 9" id="KW-0479">Metal-binding</keyword>
<dbReference type="GO" id="GO:0042597">
    <property type="term" value="C:periplasmic space"/>
    <property type="evidence" value="ECO:0007669"/>
    <property type="project" value="UniProtKB-SubCell"/>
</dbReference>
<keyword evidence="3 8" id="KW-0349">Heme</keyword>
<dbReference type="GO" id="GO:0005506">
    <property type="term" value="F:iron ion binding"/>
    <property type="evidence" value="ECO:0007669"/>
    <property type="project" value="InterPro"/>
</dbReference>
<feature type="domain" description="Cytochrome c" evidence="11">
    <location>
        <begin position="118"/>
        <end position="204"/>
    </location>
</feature>
<evidence type="ECO:0000256" key="6">
    <source>
        <dbReference type="ARBA" id="ARBA00022982"/>
    </source>
</evidence>
<dbReference type="PIRSF" id="PIRSF000005">
    <property type="entry name" value="Cytochrome_c4"/>
    <property type="match status" value="1"/>
</dbReference>
<keyword evidence="6" id="KW-0249">Electron transport</keyword>
<feature type="binding site" description="axial binding residue" evidence="9">
    <location>
        <position position="40"/>
    </location>
    <ligand>
        <name>heme c</name>
        <dbReference type="ChEBI" id="CHEBI:61717"/>
        <label>1</label>
    </ligand>
    <ligandPart>
        <name>Fe</name>
        <dbReference type="ChEBI" id="CHEBI:18248"/>
    </ligandPart>
</feature>
<evidence type="ECO:0000256" key="3">
    <source>
        <dbReference type="ARBA" id="ARBA00022617"/>
    </source>
</evidence>
<evidence type="ECO:0000256" key="5">
    <source>
        <dbReference type="ARBA" id="ARBA00022764"/>
    </source>
</evidence>
<dbReference type="PROSITE" id="PS51007">
    <property type="entry name" value="CYTC"/>
    <property type="match status" value="2"/>
</dbReference>
<comment type="PTM">
    <text evidence="8">Binds 2 heme c groups covalently per subunit.</text>
</comment>
<dbReference type="GO" id="GO:0020037">
    <property type="term" value="F:heme binding"/>
    <property type="evidence" value="ECO:0007669"/>
    <property type="project" value="InterPro"/>
</dbReference>
<evidence type="ECO:0000256" key="9">
    <source>
        <dbReference type="PIRSR" id="PIRSR000005-2"/>
    </source>
</evidence>
<feature type="signal peptide" evidence="10">
    <location>
        <begin position="1"/>
        <end position="23"/>
    </location>
</feature>
<keyword evidence="5" id="KW-0574">Periplasm</keyword>
<dbReference type="Pfam" id="PF00034">
    <property type="entry name" value="Cytochrom_C"/>
    <property type="match status" value="2"/>
</dbReference>
<evidence type="ECO:0000256" key="10">
    <source>
        <dbReference type="SAM" id="SignalP"/>
    </source>
</evidence>
<dbReference type="Proteomes" id="UP000294772">
    <property type="component" value="Unassembled WGS sequence"/>
</dbReference>
<organism evidence="12 13">
    <name type="scientific">Caldimonas thermodepolymerans</name>
    <dbReference type="NCBI Taxonomy" id="215580"/>
    <lineage>
        <taxon>Bacteria</taxon>
        <taxon>Pseudomonadati</taxon>
        <taxon>Pseudomonadota</taxon>
        <taxon>Betaproteobacteria</taxon>
        <taxon>Burkholderiales</taxon>
        <taxon>Sphaerotilaceae</taxon>
        <taxon>Caldimonas</taxon>
    </lineage>
</organism>
<feature type="binding site" description="axial binding residue" evidence="9">
    <location>
        <position position="181"/>
    </location>
    <ligand>
        <name>heme c</name>
        <dbReference type="ChEBI" id="CHEBI:61717"/>
        <label>2</label>
    </ligand>
    <ligandPart>
        <name>Fe</name>
        <dbReference type="ChEBI" id="CHEBI:18248"/>
    </ligandPart>
</feature>
<feature type="domain" description="Cytochrome c" evidence="11">
    <location>
        <begin position="24"/>
        <end position="106"/>
    </location>
</feature>
<keyword evidence="2" id="KW-0813">Transport</keyword>
<dbReference type="PANTHER" id="PTHR33751">
    <property type="entry name" value="CBB3-TYPE CYTOCHROME C OXIDASE SUBUNIT FIXP"/>
    <property type="match status" value="1"/>
</dbReference>
<dbReference type="AlphaFoldDB" id="A0AA46HWU6"/>
<dbReference type="InterPro" id="IPR024167">
    <property type="entry name" value="Cytochrome_c4-like"/>
</dbReference>
<name>A0AA46HWU6_9BURK</name>
<reference evidence="12 13" key="1">
    <citation type="submission" date="2019-03" db="EMBL/GenBank/DDBJ databases">
        <title>Genomic Encyclopedia of Type Strains, Phase IV (KMG-IV): sequencing the most valuable type-strain genomes for metagenomic binning, comparative biology and taxonomic classification.</title>
        <authorList>
            <person name="Goeker M."/>
        </authorList>
    </citation>
    <scope>NUCLEOTIDE SEQUENCE [LARGE SCALE GENOMIC DNA]</scope>
    <source>
        <strain evidence="12 13">DSM 15264</strain>
    </source>
</reference>
<keyword evidence="7 9" id="KW-0408">Iron</keyword>
<dbReference type="PANTHER" id="PTHR33751:SF9">
    <property type="entry name" value="CYTOCHROME C4"/>
    <property type="match status" value="1"/>
</dbReference>
<dbReference type="SUPFAM" id="SSF46626">
    <property type="entry name" value="Cytochrome c"/>
    <property type="match status" value="2"/>
</dbReference>
<keyword evidence="10" id="KW-0732">Signal</keyword>
<evidence type="ECO:0000256" key="7">
    <source>
        <dbReference type="ARBA" id="ARBA00023004"/>
    </source>
</evidence>
<evidence type="ECO:0000256" key="1">
    <source>
        <dbReference type="ARBA" id="ARBA00004418"/>
    </source>
</evidence>
<feature type="binding site" description="covalent" evidence="8">
    <location>
        <position position="36"/>
    </location>
    <ligand>
        <name>heme c</name>
        <dbReference type="ChEBI" id="CHEBI:61717"/>
        <label>1</label>
    </ligand>
</feature>
<dbReference type="GO" id="GO:0009055">
    <property type="term" value="F:electron transfer activity"/>
    <property type="evidence" value="ECO:0007669"/>
    <property type="project" value="InterPro"/>
</dbReference>
<feature type="binding site" description="axial binding residue" evidence="9">
    <location>
        <position position="136"/>
    </location>
    <ligand>
        <name>heme c</name>
        <dbReference type="ChEBI" id="CHEBI:61717"/>
        <label>2</label>
    </ligand>
    <ligandPart>
        <name>Fe</name>
        <dbReference type="ChEBI" id="CHEBI:18248"/>
    </ligandPart>
</feature>
<comment type="subcellular location">
    <subcellularLocation>
        <location evidence="1">Periplasm</location>
    </subcellularLocation>
</comment>
<dbReference type="InterPro" id="IPR036909">
    <property type="entry name" value="Cyt_c-like_dom_sf"/>
</dbReference>
<evidence type="ECO:0000259" key="11">
    <source>
        <dbReference type="PROSITE" id="PS51007"/>
    </source>
</evidence>
<feature type="binding site" description="covalent" evidence="8">
    <location>
        <position position="39"/>
    </location>
    <ligand>
        <name>heme c</name>
        <dbReference type="ChEBI" id="CHEBI:61717"/>
        <label>1</label>
    </ligand>
</feature>
<evidence type="ECO:0000256" key="2">
    <source>
        <dbReference type="ARBA" id="ARBA00022448"/>
    </source>
</evidence>
<evidence type="ECO:0000256" key="4">
    <source>
        <dbReference type="ARBA" id="ARBA00022723"/>
    </source>
</evidence>
<dbReference type="InterPro" id="IPR050597">
    <property type="entry name" value="Cytochrome_c_Oxidase_Subunit"/>
</dbReference>
<gene>
    <name evidence="12" type="ORF">EV676_102337</name>
</gene>
<dbReference type="RefSeq" id="WP_132763819.1">
    <property type="nucleotide sequence ID" value="NZ_CALFFA010000024.1"/>
</dbReference>
<proteinExistence type="predicted"/>
<dbReference type="Gene3D" id="1.10.760.10">
    <property type="entry name" value="Cytochrome c-like domain"/>
    <property type="match status" value="2"/>
</dbReference>
<protein>
    <submittedName>
        <fullName evidence="12">Cytochrome c553</fullName>
    </submittedName>
</protein>
<evidence type="ECO:0000256" key="8">
    <source>
        <dbReference type="PIRSR" id="PIRSR000005-1"/>
    </source>
</evidence>
<sequence>MNKVLSTMMVLAAVAGFSGAAQAQDAKAGGSKAAMCIGCHSIPGYQSSFPEVHKVPMIAGQNAQYIVAALNAYKKGERKHPTMRGIADTLSEQDMADIAAYYEALPAAQPVPEQPAKQPSAEVAALLQKGACVSCHGANFSKPIDGSYPKIAGQHPDYLYVALKSYKTEGNPYIGRANAIMAGQVKQFSNAELKAIAQYIGSLPGEMKVVPQSRFR</sequence>
<dbReference type="InterPro" id="IPR009056">
    <property type="entry name" value="Cyt_c-like_dom"/>
</dbReference>
<dbReference type="EMBL" id="SLXF01000002">
    <property type="protein sequence ID" value="TCP08829.1"/>
    <property type="molecule type" value="Genomic_DNA"/>
</dbReference>
<feature type="binding site" description="covalent" evidence="8">
    <location>
        <position position="132"/>
    </location>
    <ligand>
        <name>heme c</name>
        <dbReference type="ChEBI" id="CHEBI:61717"/>
        <label>2</label>
    </ligand>
</feature>
<accession>A0AA46HWU6</accession>
<evidence type="ECO:0000313" key="12">
    <source>
        <dbReference type="EMBL" id="TCP08829.1"/>
    </source>
</evidence>
<feature type="chain" id="PRO_5041451328" evidence="10">
    <location>
        <begin position="24"/>
        <end position="216"/>
    </location>
</feature>